<evidence type="ECO:0000256" key="3">
    <source>
        <dbReference type="SAM" id="SignalP"/>
    </source>
</evidence>
<evidence type="ECO:0000256" key="2">
    <source>
        <dbReference type="ARBA" id="ARBA00023157"/>
    </source>
</evidence>
<feature type="chain" id="PRO_5042441824" description="Hydrophobin" evidence="3">
    <location>
        <begin position="23"/>
        <end position="118"/>
    </location>
</feature>
<accession>A0AAD6ZEF3</accession>
<dbReference type="EMBL" id="JARIHO010000054">
    <property type="protein sequence ID" value="KAJ7319253.1"/>
    <property type="molecule type" value="Genomic_DNA"/>
</dbReference>
<dbReference type="InterPro" id="IPR010636">
    <property type="entry name" value="Class_II_hydrophobin"/>
</dbReference>
<dbReference type="SUPFAM" id="SSF101751">
    <property type="entry name" value="Hydrophobin II, HfbII"/>
    <property type="match status" value="1"/>
</dbReference>
<keyword evidence="6" id="KW-1185">Reference proteome</keyword>
<gene>
    <name evidence="4" type="ORF">DFH08DRAFT_823890</name>
    <name evidence="5" type="ORF">DFH08DRAFT_970651</name>
</gene>
<protein>
    <recommendedName>
        <fullName evidence="7">Hydrophobin</fullName>
    </recommendedName>
</protein>
<evidence type="ECO:0000313" key="4">
    <source>
        <dbReference type="EMBL" id="KAJ7308605.1"/>
    </source>
</evidence>
<dbReference type="EMBL" id="JARIHO010000085">
    <property type="protein sequence ID" value="KAJ7308605.1"/>
    <property type="molecule type" value="Genomic_DNA"/>
</dbReference>
<comment type="caution">
    <text evidence="5">The sequence shown here is derived from an EMBL/GenBank/DDBJ whole genome shotgun (WGS) entry which is preliminary data.</text>
</comment>
<proteinExistence type="inferred from homology"/>
<organism evidence="5 6">
    <name type="scientific">Mycena albidolilacea</name>
    <dbReference type="NCBI Taxonomy" id="1033008"/>
    <lineage>
        <taxon>Eukaryota</taxon>
        <taxon>Fungi</taxon>
        <taxon>Dikarya</taxon>
        <taxon>Basidiomycota</taxon>
        <taxon>Agaricomycotina</taxon>
        <taxon>Agaricomycetes</taxon>
        <taxon>Agaricomycetidae</taxon>
        <taxon>Agaricales</taxon>
        <taxon>Marasmiineae</taxon>
        <taxon>Mycenaceae</taxon>
        <taxon>Mycena</taxon>
    </lineage>
</organism>
<sequence>MQFFTLAAVFFSLAAMPQLLVANPLEARGGGGGGGGGGDPPPPPSCPICPGTLYSLAKCCNTIGDPLGGILATGCVNPSTNPPTSDSDFRSDCAAVGRTPGCCTLGLLGIGLVCDARA</sequence>
<feature type="signal peptide" evidence="3">
    <location>
        <begin position="1"/>
        <end position="22"/>
    </location>
</feature>
<dbReference type="CDD" id="cd23508">
    <property type="entry name" value="hydrophobin_II"/>
    <property type="match status" value="1"/>
</dbReference>
<dbReference type="Proteomes" id="UP001218218">
    <property type="component" value="Unassembled WGS sequence"/>
</dbReference>
<dbReference type="GO" id="GO:0005576">
    <property type="term" value="C:extracellular region"/>
    <property type="evidence" value="ECO:0007669"/>
    <property type="project" value="InterPro"/>
</dbReference>
<name>A0AAD6ZEF3_9AGAR</name>
<evidence type="ECO:0000313" key="6">
    <source>
        <dbReference type="Proteomes" id="UP001218218"/>
    </source>
</evidence>
<dbReference type="Pfam" id="PF06766">
    <property type="entry name" value="Hydrophobin_2"/>
    <property type="match status" value="1"/>
</dbReference>
<comment type="similarity">
    <text evidence="1">Belongs to the cerato-ulmin hydrophobin family.</text>
</comment>
<dbReference type="AlphaFoldDB" id="A0AAD6ZEF3"/>
<evidence type="ECO:0008006" key="7">
    <source>
        <dbReference type="Google" id="ProtNLM"/>
    </source>
</evidence>
<dbReference type="InterPro" id="IPR036686">
    <property type="entry name" value="Class_II_Hydrophobin_sf"/>
</dbReference>
<reference evidence="5" key="1">
    <citation type="submission" date="2023-03" db="EMBL/GenBank/DDBJ databases">
        <title>Massive genome expansion in bonnet fungi (Mycena s.s.) driven by repeated elements and novel gene families across ecological guilds.</title>
        <authorList>
            <consortium name="Lawrence Berkeley National Laboratory"/>
            <person name="Harder C.B."/>
            <person name="Miyauchi S."/>
            <person name="Viragh M."/>
            <person name="Kuo A."/>
            <person name="Thoen E."/>
            <person name="Andreopoulos B."/>
            <person name="Lu D."/>
            <person name="Skrede I."/>
            <person name="Drula E."/>
            <person name="Henrissat B."/>
            <person name="Morin E."/>
            <person name="Kohler A."/>
            <person name="Barry K."/>
            <person name="LaButti K."/>
            <person name="Morin E."/>
            <person name="Salamov A."/>
            <person name="Lipzen A."/>
            <person name="Mereny Z."/>
            <person name="Hegedus B."/>
            <person name="Baldrian P."/>
            <person name="Stursova M."/>
            <person name="Weitz H."/>
            <person name="Taylor A."/>
            <person name="Grigoriev I.V."/>
            <person name="Nagy L.G."/>
            <person name="Martin F."/>
            <person name="Kauserud H."/>
        </authorList>
    </citation>
    <scope>NUCLEOTIDE SEQUENCE</scope>
    <source>
        <strain evidence="5">CBHHK002</strain>
    </source>
</reference>
<dbReference type="Gene3D" id="3.20.120.10">
    <property type="entry name" value="Hydrophobin"/>
    <property type="match status" value="1"/>
</dbReference>
<evidence type="ECO:0000313" key="5">
    <source>
        <dbReference type="EMBL" id="KAJ7319253.1"/>
    </source>
</evidence>
<keyword evidence="2" id="KW-1015">Disulfide bond</keyword>
<evidence type="ECO:0000256" key="1">
    <source>
        <dbReference type="ARBA" id="ARBA00009576"/>
    </source>
</evidence>
<keyword evidence="3" id="KW-0732">Signal</keyword>